<organism evidence="1 2">
    <name type="scientific">Rhizobium vallis</name>
    <dbReference type="NCBI Taxonomy" id="634290"/>
    <lineage>
        <taxon>Bacteria</taxon>
        <taxon>Pseudomonadati</taxon>
        <taxon>Pseudomonadota</taxon>
        <taxon>Alphaproteobacteria</taxon>
        <taxon>Hyphomicrobiales</taxon>
        <taxon>Rhizobiaceae</taxon>
        <taxon>Rhizobium/Agrobacterium group</taxon>
        <taxon>Rhizobium</taxon>
    </lineage>
</organism>
<dbReference type="EMBL" id="RJTH01000001">
    <property type="protein sequence ID" value="RUM26759.1"/>
    <property type="molecule type" value="Genomic_DNA"/>
</dbReference>
<keyword evidence="2" id="KW-1185">Reference proteome</keyword>
<dbReference type="Proteomes" id="UP000278823">
    <property type="component" value="Unassembled WGS sequence"/>
</dbReference>
<name>A0A3S0Y8E0_9HYPH</name>
<protein>
    <submittedName>
        <fullName evidence="1">Uncharacterized protein</fullName>
    </submittedName>
</protein>
<gene>
    <name evidence="1" type="ORF">EFQ99_00675</name>
</gene>
<dbReference type="AlphaFoldDB" id="A0A3S0Y8E0"/>
<evidence type="ECO:0000313" key="1">
    <source>
        <dbReference type="EMBL" id="RUM26759.1"/>
    </source>
</evidence>
<evidence type="ECO:0000313" key="2">
    <source>
        <dbReference type="Proteomes" id="UP000278823"/>
    </source>
</evidence>
<proteinExistence type="predicted"/>
<comment type="caution">
    <text evidence="1">The sequence shown here is derived from an EMBL/GenBank/DDBJ whole genome shotgun (WGS) entry which is preliminary data.</text>
</comment>
<sequence>MARRLPGASAASLARTPTSLSVIPGLEPGIHAMATGGCGVDARLKAEHDGGRSVRKEPFTALTSGMPFASRTKQCPPWLNRLGEGGRRLRAISAKCMSDVP</sequence>
<accession>A0A3S0Y8E0</accession>
<reference evidence="2" key="1">
    <citation type="submission" date="2018-11" db="EMBL/GenBank/DDBJ databases">
        <title>Rhizobium chutanense sp. nov., isolated from root nodules of Phaseolus vulgaris in China.</title>
        <authorList>
            <person name="Huo Y."/>
        </authorList>
    </citation>
    <scope>NUCLEOTIDE SEQUENCE [LARGE SCALE GENOMIC DNA]</scope>
    <source>
        <strain evidence="2">CCBAU 65647</strain>
    </source>
</reference>